<evidence type="ECO:0000256" key="1">
    <source>
        <dbReference type="SAM" id="MobiDB-lite"/>
    </source>
</evidence>
<evidence type="ECO:0008006" key="4">
    <source>
        <dbReference type="Google" id="ProtNLM"/>
    </source>
</evidence>
<evidence type="ECO:0000313" key="2">
    <source>
        <dbReference type="Ensembl" id="ENSOKIP00005013990.1"/>
    </source>
</evidence>
<keyword evidence="3" id="KW-1185">Reference proteome</keyword>
<dbReference type="GeneTree" id="ENSGT01020000230367"/>
<dbReference type="Proteomes" id="UP000694557">
    <property type="component" value="Unassembled WGS sequence"/>
</dbReference>
<name>A0A8C7D0M1_ONCKI</name>
<accession>A0A8C7D0M1</accession>
<sequence length="318" mass="35995">MWQGLQTNTDYKGKQSRELPSDTSLPHEQNHLYARFEASNTEACMRASAVPDDCVITLSVADVSKTFKQVNIHKAAWPDGLPGRVLRACADQLAGVFTDIFNMSLIESVIPTCFKQTTIVPVPKNTKATCLNYYRPVALTSVAMKCFEMLVMAHINTIIIIIKLLTHSNLHTAQTDPQMMQSLLHSTLPFPTWTKGTPRAPIRDLAGWCQNNNLSLNVTKTKEMIVDYRKRSTEPDCKALQRVVSTAQYITGAKLPAIQDLYTRRCQRKALDIVKDPSHPSHRLFSLLPHGKRYRSAKFRTKRLLNSFFPQAIRLLNR</sequence>
<dbReference type="PANTHER" id="PTHR47510:SF3">
    <property type="entry name" value="ENDO_EXONUCLEASE_PHOSPHATASE DOMAIN-CONTAINING PROTEIN"/>
    <property type="match status" value="1"/>
</dbReference>
<feature type="compositionally biased region" description="Polar residues" evidence="1">
    <location>
        <begin position="1"/>
        <end position="10"/>
    </location>
</feature>
<organism evidence="2 3">
    <name type="scientific">Oncorhynchus kisutch</name>
    <name type="common">Coho salmon</name>
    <name type="synonym">Salmo kisutch</name>
    <dbReference type="NCBI Taxonomy" id="8019"/>
    <lineage>
        <taxon>Eukaryota</taxon>
        <taxon>Metazoa</taxon>
        <taxon>Chordata</taxon>
        <taxon>Craniata</taxon>
        <taxon>Vertebrata</taxon>
        <taxon>Euteleostomi</taxon>
        <taxon>Actinopterygii</taxon>
        <taxon>Neopterygii</taxon>
        <taxon>Teleostei</taxon>
        <taxon>Protacanthopterygii</taxon>
        <taxon>Salmoniformes</taxon>
        <taxon>Salmonidae</taxon>
        <taxon>Salmoninae</taxon>
        <taxon>Oncorhynchus</taxon>
    </lineage>
</organism>
<protein>
    <recommendedName>
        <fullName evidence="4">Reverse transcriptase</fullName>
    </recommendedName>
</protein>
<dbReference type="Ensembl" id="ENSOKIT00005014902.1">
    <property type="protein sequence ID" value="ENSOKIP00005013990.1"/>
    <property type="gene ID" value="ENSOKIG00005006335.1"/>
</dbReference>
<dbReference type="AlphaFoldDB" id="A0A8C7D0M1"/>
<reference evidence="2" key="1">
    <citation type="submission" date="2025-08" db="UniProtKB">
        <authorList>
            <consortium name="Ensembl"/>
        </authorList>
    </citation>
    <scope>IDENTIFICATION</scope>
</reference>
<reference evidence="2" key="2">
    <citation type="submission" date="2025-09" db="UniProtKB">
        <authorList>
            <consortium name="Ensembl"/>
        </authorList>
    </citation>
    <scope>IDENTIFICATION</scope>
</reference>
<proteinExistence type="predicted"/>
<feature type="region of interest" description="Disordered" evidence="1">
    <location>
        <begin position="1"/>
        <end position="25"/>
    </location>
</feature>
<evidence type="ECO:0000313" key="3">
    <source>
        <dbReference type="Proteomes" id="UP000694557"/>
    </source>
</evidence>
<feature type="compositionally biased region" description="Basic and acidic residues" evidence="1">
    <location>
        <begin position="11"/>
        <end position="20"/>
    </location>
</feature>
<dbReference type="PANTHER" id="PTHR47510">
    <property type="entry name" value="REVERSE TRANSCRIPTASE DOMAIN-CONTAINING PROTEIN"/>
    <property type="match status" value="1"/>
</dbReference>